<name>N1QAN8_PSEFD</name>
<evidence type="ECO:0000313" key="2">
    <source>
        <dbReference type="EMBL" id="EME88057.1"/>
    </source>
</evidence>
<dbReference type="VEuPathDB" id="FungiDB:MYCFIDRAFT_169759"/>
<protein>
    <recommendedName>
        <fullName evidence="4">Secreted protein</fullName>
    </recommendedName>
</protein>
<gene>
    <name evidence="2" type="ORF">MYCFIDRAFT_169759</name>
</gene>
<evidence type="ECO:0008006" key="4">
    <source>
        <dbReference type="Google" id="ProtNLM"/>
    </source>
</evidence>
<feature type="chain" id="PRO_5004109440" description="Secreted protein" evidence="1">
    <location>
        <begin position="17"/>
        <end position="164"/>
    </location>
</feature>
<accession>N1QAN8</accession>
<dbReference type="AlphaFoldDB" id="N1QAN8"/>
<dbReference type="RefSeq" id="XP_007921257.1">
    <property type="nucleotide sequence ID" value="XM_007923066.1"/>
</dbReference>
<dbReference type="KEGG" id="pfj:MYCFIDRAFT_169759"/>
<keyword evidence="1" id="KW-0732">Signal</keyword>
<evidence type="ECO:0000313" key="3">
    <source>
        <dbReference type="Proteomes" id="UP000016932"/>
    </source>
</evidence>
<sequence>MLEAWSIFYCVRLALAASALQRGSLSVVGLSKRLLMGSIGRWLANVYARGEWDSRSSQLGRPSASTTVSPVHVPEEYLIQCQQTVRGQRRRHEACGTACTRRIMNICSDDKHKGIAFLRSYEAVSARIMPQAKARRWLGSALTPSEVTHHGGRSSERLLARLKA</sequence>
<proteinExistence type="predicted"/>
<evidence type="ECO:0000256" key="1">
    <source>
        <dbReference type="SAM" id="SignalP"/>
    </source>
</evidence>
<feature type="signal peptide" evidence="1">
    <location>
        <begin position="1"/>
        <end position="16"/>
    </location>
</feature>
<dbReference type="GeneID" id="19332407"/>
<dbReference type="HOGENOM" id="CLU_1619755_0_0_1"/>
<reference evidence="2 3" key="1">
    <citation type="journal article" date="2012" name="PLoS Pathog.">
        <title>Diverse lifestyles and strategies of plant pathogenesis encoded in the genomes of eighteen Dothideomycetes fungi.</title>
        <authorList>
            <person name="Ohm R.A."/>
            <person name="Feau N."/>
            <person name="Henrissat B."/>
            <person name="Schoch C.L."/>
            <person name="Horwitz B.A."/>
            <person name="Barry K.W."/>
            <person name="Condon B.J."/>
            <person name="Copeland A.C."/>
            <person name="Dhillon B."/>
            <person name="Glaser F."/>
            <person name="Hesse C.N."/>
            <person name="Kosti I."/>
            <person name="LaButti K."/>
            <person name="Lindquist E.A."/>
            <person name="Lucas S."/>
            <person name="Salamov A.A."/>
            <person name="Bradshaw R.E."/>
            <person name="Ciuffetti L."/>
            <person name="Hamelin R.C."/>
            <person name="Kema G.H.J."/>
            <person name="Lawrence C."/>
            <person name="Scott J.A."/>
            <person name="Spatafora J.W."/>
            <person name="Turgeon B.G."/>
            <person name="de Wit P.J.G.M."/>
            <person name="Zhong S."/>
            <person name="Goodwin S.B."/>
            <person name="Grigoriev I.V."/>
        </authorList>
    </citation>
    <scope>NUCLEOTIDE SEQUENCE [LARGE SCALE GENOMIC DNA]</scope>
    <source>
        <strain evidence="2 3">CIRAD86</strain>
    </source>
</reference>
<organism evidence="2 3">
    <name type="scientific">Pseudocercospora fijiensis (strain CIRAD86)</name>
    <name type="common">Black leaf streak disease fungus</name>
    <name type="synonym">Mycosphaerella fijiensis</name>
    <dbReference type="NCBI Taxonomy" id="383855"/>
    <lineage>
        <taxon>Eukaryota</taxon>
        <taxon>Fungi</taxon>
        <taxon>Dikarya</taxon>
        <taxon>Ascomycota</taxon>
        <taxon>Pezizomycotina</taxon>
        <taxon>Dothideomycetes</taxon>
        <taxon>Dothideomycetidae</taxon>
        <taxon>Mycosphaerellales</taxon>
        <taxon>Mycosphaerellaceae</taxon>
        <taxon>Pseudocercospora</taxon>
    </lineage>
</organism>
<keyword evidence="3" id="KW-1185">Reference proteome</keyword>
<dbReference type="EMBL" id="KB446555">
    <property type="protein sequence ID" value="EME88057.1"/>
    <property type="molecule type" value="Genomic_DNA"/>
</dbReference>
<dbReference type="Proteomes" id="UP000016932">
    <property type="component" value="Unassembled WGS sequence"/>
</dbReference>